<gene>
    <name evidence="2" type="ORF">J8N05_18955</name>
</gene>
<dbReference type="RefSeq" id="WP_210884305.1">
    <property type="nucleotide sequence ID" value="NZ_JAGPYQ010000001.1"/>
</dbReference>
<evidence type="ECO:0000256" key="1">
    <source>
        <dbReference type="SAM" id="MobiDB-lite"/>
    </source>
</evidence>
<dbReference type="AlphaFoldDB" id="A0A941B7B1"/>
<comment type="caution">
    <text evidence="2">The sequence shown here is derived from an EMBL/GenBank/DDBJ whole genome shotgun (WGS) entry which is preliminary data.</text>
</comment>
<organism evidence="2 3">
    <name type="scientific">Streptomyces liliiviolaceus</name>
    <dbReference type="NCBI Taxonomy" id="2823109"/>
    <lineage>
        <taxon>Bacteria</taxon>
        <taxon>Bacillati</taxon>
        <taxon>Actinomycetota</taxon>
        <taxon>Actinomycetes</taxon>
        <taxon>Kitasatosporales</taxon>
        <taxon>Streptomycetaceae</taxon>
        <taxon>Streptomyces</taxon>
    </lineage>
</organism>
<dbReference type="Proteomes" id="UP000677413">
    <property type="component" value="Unassembled WGS sequence"/>
</dbReference>
<proteinExistence type="predicted"/>
<evidence type="ECO:0000313" key="3">
    <source>
        <dbReference type="Proteomes" id="UP000677413"/>
    </source>
</evidence>
<feature type="region of interest" description="Disordered" evidence="1">
    <location>
        <begin position="53"/>
        <end position="99"/>
    </location>
</feature>
<keyword evidence="3" id="KW-1185">Reference proteome</keyword>
<evidence type="ECO:0000313" key="2">
    <source>
        <dbReference type="EMBL" id="MBQ0850271.1"/>
    </source>
</evidence>
<name>A0A941B7B1_9ACTN</name>
<protein>
    <submittedName>
        <fullName evidence="2">Uncharacterized protein</fullName>
    </submittedName>
</protein>
<accession>A0A941B7B1</accession>
<sequence length="253" mass="28054">MGACHRYEQEYGVHPDADNLASYVYERDVVTGAGGRRLTGEDLKEFVARFQEREFARPEPHTQITAAGPAEQKAAERKAVEPEPQQAPPKGAARATREPVGLHVSTAIDTPPPSREKGQAAAATAGLTTVDRYYLAWSEFQTRRGHGLQSSTKEAERLSAYLAEEKGMKGRGAEPVSPSNLRRYLLPFRLYNLWAEQRARGGTVSLDAIAQECARQGITAQHNKPITTAYLVGQVEDFTRRWEALTRHRAPTE</sequence>
<dbReference type="EMBL" id="JAGPYQ010000001">
    <property type="protein sequence ID" value="MBQ0850271.1"/>
    <property type="molecule type" value="Genomic_DNA"/>
</dbReference>
<reference evidence="2 3" key="1">
    <citation type="submission" date="2021-04" db="EMBL/GenBank/DDBJ databases">
        <authorList>
            <person name="Tang X."/>
            <person name="Zhou X."/>
            <person name="Chen X."/>
            <person name="Cernava T."/>
            <person name="Zhang C."/>
        </authorList>
    </citation>
    <scope>NUCLEOTIDE SEQUENCE [LARGE SCALE GENOMIC DNA]</scope>
    <source>
        <strain evidence="2 3">BH-SS-21</strain>
    </source>
</reference>